<keyword evidence="4" id="KW-0804">Transcription</keyword>
<dbReference type="Gene3D" id="3.40.190.10">
    <property type="entry name" value="Periplasmic binding protein-like II"/>
    <property type="match status" value="2"/>
</dbReference>
<dbReference type="InterPro" id="IPR036390">
    <property type="entry name" value="WH_DNA-bd_sf"/>
</dbReference>
<evidence type="ECO:0000259" key="5">
    <source>
        <dbReference type="PROSITE" id="PS50931"/>
    </source>
</evidence>
<evidence type="ECO:0000313" key="6">
    <source>
        <dbReference type="EMBL" id="VVN79156.1"/>
    </source>
</evidence>
<comment type="similarity">
    <text evidence="1">Belongs to the LysR transcriptional regulatory family.</text>
</comment>
<keyword evidence="2" id="KW-0805">Transcription regulation</keyword>
<dbReference type="RefSeq" id="WP_150636731.1">
    <property type="nucleotide sequence ID" value="NZ_CABVHP010000002.1"/>
</dbReference>
<dbReference type="InterPro" id="IPR050389">
    <property type="entry name" value="LysR-type_TF"/>
</dbReference>
<dbReference type="Gene3D" id="1.10.10.10">
    <property type="entry name" value="Winged helix-like DNA-binding domain superfamily/Winged helix DNA-binding domain"/>
    <property type="match status" value="1"/>
</dbReference>
<dbReference type="PRINTS" id="PR00039">
    <property type="entry name" value="HTHLYSR"/>
</dbReference>
<dbReference type="OrthoDB" id="8557381at2"/>
<reference evidence="6 7" key="1">
    <citation type="submission" date="2019-09" db="EMBL/GenBank/DDBJ databases">
        <authorList>
            <person name="Chandra G."/>
            <person name="Truman W A."/>
        </authorList>
    </citation>
    <scope>NUCLEOTIDE SEQUENCE [LARGE SCALE GENOMIC DNA]</scope>
    <source>
        <strain evidence="6">PS704</strain>
    </source>
</reference>
<dbReference type="Proteomes" id="UP000326557">
    <property type="component" value="Unassembled WGS sequence"/>
</dbReference>
<sequence>MELHDLDLNLLVVFNQLMLDRRVSTSAENLGLTQPAVSHALKRMRAVLGDDLFVRTYHGMQPTPYAEQLAEPVLLAMETLRDALNRANAFDPASSDRTFKVSMTDIGEIHLIPKLMDAFARLAPGCAISTVRNNVISLNEELENGTVDLAVGLIPQLQAGFFQRRLLRQHYVCLCRKDHPATHEPLTLERFCAYEHVRVVAANTGHGEADALMTRLGIRRSIRLEVPHFAAIGHILQHTDLLATVPERFATSSQDHFGLTALPHPVAIPEFTVNMLWHARYHRDPASRWLRQLMFDLFSEA</sequence>
<gene>
    <name evidence="6" type="primary">pcpR_4</name>
    <name evidence="6" type="ORF">PS704_00956</name>
</gene>
<dbReference type="Pfam" id="PF00126">
    <property type="entry name" value="HTH_1"/>
    <property type="match status" value="1"/>
</dbReference>
<dbReference type="InterPro" id="IPR036388">
    <property type="entry name" value="WH-like_DNA-bd_sf"/>
</dbReference>
<dbReference type="SUPFAM" id="SSF53850">
    <property type="entry name" value="Periplasmic binding protein-like II"/>
    <property type="match status" value="1"/>
</dbReference>
<dbReference type="GO" id="GO:0003700">
    <property type="term" value="F:DNA-binding transcription factor activity"/>
    <property type="evidence" value="ECO:0007669"/>
    <property type="project" value="InterPro"/>
</dbReference>
<keyword evidence="3" id="KW-0238">DNA-binding</keyword>
<dbReference type="PANTHER" id="PTHR30118:SF15">
    <property type="entry name" value="TRANSCRIPTIONAL REGULATORY PROTEIN"/>
    <property type="match status" value="1"/>
</dbReference>
<evidence type="ECO:0000256" key="4">
    <source>
        <dbReference type="ARBA" id="ARBA00023163"/>
    </source>
</evidence>
<dbReference type="CDD" id="cd08459">
    <property type="entry name" value="PBP2_DntR_NahR_LinR_like"/>
    <property type="match status" value="1"/>
</dbReference>
<evidence type="ECO:0000256" key="1">
    <source>
        <dbReference type="ARBA" id="ARBA00009437"/>
    </source>
</evidence>
<dbReference type="AlphaFoldDB" id="A0A5E7AJE4"/>
<proteinExistence type="inferred from homology"/>
<protein>
    <submittedName>
        <fullName evidence="6">PCP degradation transcriptional activation protein</fullName>
    </submittedName>
</protein>
<evidence type="ECO:0000256" key="2">
    <source>
        <dbReference type="ARBA" id="ARBA00023015"/>
    </source>
</evidence>
<dbReference type="Pfam" id="PF03466">
    <property type="entry name" value="LysR_substrate"/>
    <property type="match status" value="1"/>
</dbReference>
<dbReference type="EMBL" id="CABVHP010000002">
    <property type="protein sequence ID" value="VVN79156.1"/>
    <property type="molecule type" value="Genomic_DNA"/>
</dbReference>
<dbReference type="PROSITE" id="PS50931">
    <property type="entry name" value="HTH_LYSR"/>
    <property type="match status" value="1"/>
</dbReference>
<feature type="domain" description="HTH lysR-type" evidence="5">
    <location>
        <begin position="6"/>
        <end position="63"/>
    </location>
</feature>
<accession>A0A5E7AJE4</accession>
<evidence type="ECO:0000256" key="3">
    <source>
        <dbReference type="ARBA" id="ARBA00023125"/>
    </source>
</evidence>
<dbReference type="SUPFAM" id="SSF46785">
    <property type="entry name" value="Winged helix' DNA-binding domain"/>
    <property type="match status" value="1"/>
</dbReference>
<dbReference type="PANTHER" id="PTHR30118">
    <property type="entry name" value="HTH-TYPE TRANSCRIPTIONAL REGULATOR LEUO-RELATED"/>
    <property type="match status" value="1"/>
</dbReference>
<name>A0A5E7AJE4_PSEFL</name>
<organism evidence="6 7">
    <name type="scientific">Pseudomonas fluorescens</name>
    <dbReference type="NCBI Taxonomy" id="294"/>
    <lineage>
        <taxon>Bacteria</taxon>
        <taxon>Pseudomonadati</taxon>
        <taxon>Pseudomonadota</taxon>
        <taxon>Gammaproteobacteria</taxon>
        <taxon>Pseudomonadales</taxon>
        <taxon>Pseudomonadaceae</taxon>
        <taxon>Pseudomonas</taxon>
    </lineage>
</organism>
<dbReference type="InterPro" id="IPR000847">
    <property type="entry name" value="LysR_HTH_N"/>
</dbReference>
<dbReference type="GO" id="GO:0003677">
    <property type="term" value="F:DNA binding"/>
    <property type="evidence" value="ECO:0007669"/>
    <property type="project" value="UniProtKB-KW"/>
</dbReference>
<dbReference type="InterPro" id="IPR005119">
    <property type="entry name" value="LysR_subst-bd"/>
</dbReference>
<evidence type="ECO:0000313" key="7">
    <source>
        <dbReference type="Proteomes" id="UP000326557"/>
    </source>
</evidence>